<proteinExistence type="predicted"/>
<sequence>MKKSILNLGKTLSRNEQQEIKGKGHITTRCSKIQDEATCVENHCFWGKNSSGGDWYCSYPGLPPL</sequence>
<protein>
    <submittedName>
        <fullName evidence="1">Uncharacterized protein</fullName>
    </submittedName>
</protein>
<evidence type="ECO:0000313" key="2">
    <source>
        <dbReference type="Proteomes" id="UP001232001"/>
    </source>
</evidence>
<name>A0ABY8L657_9FLAO</name>
<evidence type="ECO:0000313" key="1">
    <source>
        <dbReference type="EMBL" id="WGH76869.1"/>
    </source>
</evidence>
<accession>A0ABY8L657</accession>
<dbReference type="EMBL" id="CP122539">
    <property type="protein sequence ID" value="WGH76869.1"/>
    <property type="molecule type" value="Genomic_DNA"/>
</dbReference>
<gene>
    <name evidence="1" type="ORF">P8625_06925</name>
</gene>
<organism evidence="1 2">
    <name type="scientific">Tenacibaculum tangerinum</name>
    <dbReference type="NCBI Taxonomy" id="3038772"/>
    <lineage>
        <taxon>Bacteria</taxon>
        <taxon>Pseudomonadati</taxon>
        <taxon>Bacteroidota</taxon>
        <taxon>Flavobacteriia</taxon>
        <taxon>Flavobacteriales</taxon>
        <taxon>Flavobacteriaceae</taxon>
        <taxon>Tenacibaculum</taxon>
    </lineage>
</organism>
<reference evidence="1 2" key="1">
    <citation type="submission" date="2023-04" db="EMBL/GenBank/DDBJ databases">
        <title>Tenacibaculum tangerinum sp. nov., isolated from sea tidal flat of South Korea.</title>
        <authorList>
            <person name="Lee S.H."/>
            <person name="Kim J.-J."/>
        </authorList>
    </citation>
    <scope>NUCLEOTIDE SEQUENCE [LARGE SCALE GENOMIC DNA]</scope>
    <source>
        <strain evidence="1 2">GRR-S3-23</strain>
    </source>
</reference>
<dbReference type="Proteomes" id="UP001232001">
    <property type="component" value="Chromosome"/>
</dbReference>
<keyword evidence="2" id="KW-1185">Reference proteome</keyword>
<dbReference type="RefSeq" id="WP_279652729.1">
    <property type="nucleotide sequence ID" value="NZ_CP122539.1"/>
</dbReference>